<protein>
    <submittedName>
        <fullName evidence="1">Uncharacterized protein</fullName>
    </submittedName>
</protein>
<evidence type="ECO:0000313" key="1">
    <source>
        <dbReference type="EMBL" id="CAK9151723.1"/>
    </source>
</evidence>
<proteinExistence type="predicted"/>
<evidence type="ECO:0000313" key="2">
    <source>
        <dbReference type="Proteomes" id="UP001642360"/>
    </source>
</evidence>
<dbReference type="Proteomes" id="UP001642360">
    <property type="component" value="Unassembled WGS sequence"/>
</dbReference>
<accession>A0ABC8S9N2</accession>
<sequence>MAQARKLLSIQKDQEVPSADGSLVLVQNVLPKGSPPPPPSSPLVEGHAVAINGRLFTVEVARADRFLESVPSPSIGH</sequence>
<gene>
    <name evidence="1" type="ORF">ILEXP_LOCUS19893</name>
</gene>
<organism evidence="1 2">
    <name type="scientific">Ilex paraguariensis</name>
    <name type="common">yerba mate</name>
    <dbReference type="NCBI Taxonomy" id="185542"/>
    <lineage>
        <taxon>Eukaryota</taxon>
        <taxon>Viridiplantae</taxon>
        <taxon>Streptophyta</taxon>
        <taxon>Embryophyta</taxon>
        <taxon>Tracheophyta</taxon>
        <taxon>Spermatophyta</taxon>
        <taxon>Magnoliopsida</taxon>
        <taxon>eudicotyledons</taxon>
        <taxon>Gunneridae</taxon>
        <taxon>Pentapetalae</taxon>
        <taxon>asterids</taxon>
        <taxon>campanulids</taxon>
        <taxon>Aquifoliales</taxon>
        <taxon>Aquifoliaceae</taxon>
        <taxon>Ilex</taxon>
    </lineage>
</organism>
<reference evidence="1 2" key="1">
    <citation type="submission" date="2024-02" db="EMBL/GenBank/DDBJ databases">
        <authorList>
            <person name="Vignale AGUSTIN F."/>
            <person name="Sosa J E."/>
            <person name="Modenutti C."/>
        </authorList>
    </citation>
    <scope>NUCLEOTIDE SEQUENCE [LARGE SCALE GENOMIC DNA]</scope>
</reference>
<comment type="caution">
    <text evidence="1">The sequence shown here is derived from an EMBL/GenBank/DDBJ whole genome shotgun (WGS) entry which is preliminary data.</text>
</comment>
<name>A0ABC8S9N2_9AQUA</name>
<keyword evidence="2" id="KW-1185">Reference proteome</keyword>
<dbReference type="AlphaFoldDB" id="A0ABC8S9N2"/>
<dbReference type="EMBL" id="CAUOFW020002169">
    <property type="protein sequence ID" value="CAK9151723.1"/>
    <property type="molecule type" value="Genomic_DNA"/>
</dbReference>